<dbReference type="AlphaFoldDB" id="K1QCR1"/>
<name>K1QCR1_MAGGI</name>
<dbReference type="EMBL" id="JH816704">
    <property type="protein sequence ID" value="EKC31768.1"/>
    <property type="molecule type" value="Genomic_DNA"/>
</dbReference>
<dbReference type="InParanoid" id="K1QCR1"/>
<evidence type="ECO:0000313" key="1">
    <source>
        <dbReference type="EMBL" id="EKC31768.1"/>
    </source>
</evidence>
<dbReference type="HOGENOM" id="CLU_327677_0_0_1"/>
<protein>
    <submittedName>
        <fullName evidence="1">Uncharacterized protein</fullName>
    </submittedName>
</protein>
<gene>
    <name evidence="1" type="ORF">CGI_10016711</name>
</gene>
<reference evidence="1" key="1">
    <citation type="journal article" date="2012" name="Nature">
        <title>The oyster genome reveals stress adaptation and complexity of shell formation.</title>
        <authorList>
            <person name="Zhang G."/>
            <person name="Fang X."/>
            <person name="Guo X."/>
            <person name="Li L."/>
            <person name="Luo R."/>
            <person name="Xu F."/>
            <person name="Yang P."/>
            <person name="Zhang L."/>
            <person name="Wang X."/>
            <person name="Qi H."/>
            <person name="Xiong Z."/>
            <person name="Que H."/>
            <person name="Xie Y."/>
            <person name="Holland P.W."/>
            <person name="Paps J."/>
            <person name="Zhu Y."/>
            <person name="Wu F."/>
            <person name="Chen Y."/>
            <person name="Wang J."/>
            <person name="Peng C."/>
            <person name="Meng J."/>
            <person name="Yang L."/>
            <person name="Liu J."/>
            <person name="Wen B."/>
            <person name="Zhang N."/>
            <person name="Huang Z."/>
            <person name="Zhu Q."/>
            <person name="Feng Y."/>
            <person name="Mount A."/>
            <person name="Hedgecock D."/>
            <person name="Xu Z."/>
            <person name="Liu Y."/>
            <person name="Domazet-Loso T."/>
            <person name="Du Y."/>
            <person name="Sun X."/>
            <person name="Zhang S."/>
            <person name="Liu B."/>
            <person name="Cheng P."/>
            <person name="Jiang X."/>
            <person name="Li J."/>
            <person name="Fan D."/>
            <person name="Wang W."/>
            <person name="Fu W."/>
            <person name="Wang T."/>
            <person name="Wang B."/>
            <person name="Zhang J."/>
            <person name="Peng Z."/>
            <person name="Li Y."/>
            <person name="Li N."/>
            <person name="Wang J."/>
            <person name="Chen M."/>
            <person name="He Y."/>
            <person name="Tan F."/>
            <person name="Song X."/>
            <person name="Zheng Q."/>
            <person name="Huang R."/>
            <person name="Yang H."/>
            <person name="Du X."/>
            <person name="Chen L."/>
            <person name="Yang M."/>
            <person name="Gaffney P.M."/>
            <person name="Wang S."/>
            <person name="Luo L."/>
            <person name="She Z."/>
            <person name="Ming Y."/>
            <person name="Huang W."/>
            <person name="Zhang S."/>
            <person name="Huang B."/>
            <person name="Zhang Y."/>
            <person name="Qu T."/>
            <person name="Ni P."/>
            <person name="Miao G."/>
            <person name="Wang J."/>
            <person name="Wang Q."/>
            <person name="Steinberg C.E."/>
            <person name="Wang H."/>
            <person name="Li N."/>
            <person name="Qian L."/>
            <person name="Zhang G."/>
            <person name="Li Y."/>
            <person name="Yang H."/>
            <person name="Liu X."/>
            <person name="Wang J."/>
            <person name="Yin Y."/>
            <person name="Wang J."/>
        </authorList>
    </citation>
    <scope>NUCLEOTIDE SEQUENCE [LARGE SCALE GENOMIC DNA]</scope>
    <source>
        <strain evidence="1">05x7-T-G4-1.051#20</strain>
    </source>
</reference>
<organism evidence="1">
    <name type="scientific">Magallana gigas</name>
    <name type="common">Pacific oyster</name>
    <name type="synonym">Crassostrea gigas</name>
    <dbReference type="NCBI Taxonomy" id="29159"/>
    <lineage>
        <taxon>Eukaryota</taxon>
        <taxon>Metazoa</taxon>
        <taxon>Spiralia</taxon>
        <taxon>Lophotrochozoa</taxon>
        <taxon>Mollusca</taxon>
        <taxon>Bivalvia</taxon>
        <taxon>Autobranchia</taxon>
        <taxon>Pteriomorphia</taxon>
        <taxon>Ostreida</taxon>
        <taxon>Ostreoidea</taxon>
        <taxon>Ostreidae</taxon>
        <taxon>Magallana</taxon>
    </lineage>
</organism>
<accession>K1QCR1</accession>
<proteinExistence type="predicted"/>
<sequence length="878" mass="94465">MVGLRSTSSQGHAAAPAALTPGVAVKAEYSAVTDLFLGSKVAFTLTVGFPAGVTSGVIVEILPSTNVTIMAVGSVNMTRGANLDIDPNTKLVYHPSEESKDAAFKIYTRGVYNFSDVNNANTNPADAENNLVIEYEAFVVSVDGLTDGATHWVSAGIEYNNSYNVWIGQVSYTMKTAAPTLTKTPTYNLTSPASATSMDKGDKLTVLFETWMPYPSPDMAAEAFSLHSDPNNNHLQVVSLRVKAIGQNFDGTTVAPQVDLSKITSTGVLCNTSWSGSRRLIIFESLSTSPSTSTADDRIEFEAIITMTSDAVEGEIYPVGFGIEVDAAEVWVSYFNITANAPSGSVSAMSLNIGDVNTTACVGAMNEFTVNISTAETGLTAFSFNVEVVDSNNIKPSGVMVAHMEVLETGSNVLCSEVNFTTTSTAGNTAVDNSGSMEFNITNFGTMTDLGGNSTITVKVVLVPLPGYAITGDAYKVKIGLTGHTIWMDETTVLDISCENQPDAPVNYVFDFYHNCTGNCLTRGSVFEFFLDITTERNKNPGRVNVELAVPTNESESFFVICGYEVVKIGSNLKCISNKTITEATNVTTIRNDTNVNSTTEEWFGLGSRYSTTQVWVGQYKICIRAPDHYSELARVLGVAINPADLVGDFPGVRGIEYSFDGIEFKDKPVVFTPDVGNSSVYNIDKPFITKYVGMTNHPNQTCQASCYVNHEMVVTKLDGYLEIFNDNTGALKSQTPIALDGDNDTCFALPVQGDTPPLFWTRMNTSVVLGINASQFDIVITGEGISCAKHSNNRVLQVTTPASLQVSYPESSSVGKFHGNIQFCTLTDDNAVANSFSSCQFRCECPSPANCEEVIIFLANEENGSNWKLCEISATNF</sequence>